<gene>
    <name evidence="2" type="ORF">F5891DRAFT_974969</name>
</gene>
<comment type="caution">
    <text evidence="2">The sequence shown here is derived from an EMBL/GenBank/DDBJ whole genome shotgun (WGS) entry which is preliminary data.</text>
</comment>
<feature type="compositionally biased region" description="Basic residues" evidence="1">
    <location>
        <begin position="32"/>
        <end position="41"/>
    </location>
</feature>
<proteinExistence type="predicted"/>
<dbReference type="Proteomes" id="UP001195769">
    <property type="component" value="Unassembled WGS sequence"/>
</dbReference>
<reference evidence="2" key="1">
    <citation type="journal article" date="2020" name="New Phytol.">
        <title>Comparative genomics reveals dynamic genome evolution in host specialist ectomycorrhizal fungi.</title>
        <authorList>
            <person name="Lofgren L.A."/>
            <person name="Nguyen N.H."/>
            <person name="Vilgalys R."/>
            <person name="Ruytinx J."/>
            <person name="Liao H.L."/>
            <person name="Branco S."/>
            <person name="Kuo A."/>
            <person name="LaButti K."/>
            <person name="Lipzen A."/>
            <person name="Andreopoulos W."/>
            <person name="Pangilinan J."/>
            <person name="Riley R."/>
            <person name="Hundley H."/>
            <person name="Na H."/>
            <person name="Barry K."/>
            <person name="Grigoriev I.V."/>
            <person name="Stajich J.E."/>
            <person name="Kennedy P.G."/>
        </authorList>
    </citation>
    <scope>NUCLEOTIDE SEQUENCE</scope>
    <source>
        <strain evidence="2">FC203</strain>
    </source>
</reference>
<evidence type="ECO:0000313" key="3">
    <source>
        <dbReference type="Proteomes" id="UP001195769"/>
    </source>
</evidence>
<accession>A0AAD4EJI3</accession>
<feature type="compositionally biased region" description="Polar residues" evidence="1">
    <location>
        <begin position="1"/>
        <end position="11"/>
    </location>
</feature>
<dbReference type="EMBL" id="JABBWK010000003">
    <property type="protein sequence ID" value="KAG1907216.1"/>
    <property type="molecule type" value="Genomic_DNA"/>
</dbReference>
<protein>
    <submittedName>
        <fullName evidence="2">Uncharacterized protein</fullName>
    </submittedName>
</protein>
<evidence type="ECO:0000256" key="1">
    <source>
        <dbReference type="SAM" id="MobiDB-lite"/>
    </source>
</evidence>
<feature type="compositionally biased region" description="Basic and acidic residues" evidence="1">
    <location>
        <begin position="47"/>
        <end position="60"/>
    </location>
</feature>
<sequence>MSDTESSSADSRPSDFNDGAEAILNTTFGAHRAGKGVHRSRSSTPQSHKDSCPGPDRFPDRRKEFFQLQNDYIKDTNKLRPCLKRKRSEYELNNAPDNFGQGSTNGKKVSWKHDRLRRRFGHLIDEILGVLEATLLEQHVVVISIDAVQVLDWEHNAQTANVTRGDSAVTALPSLSRAQLSIALYLDLDSATDNLAGRKLGSAGQDELWVSLVV</sequence>
<dbReference type="GeneID" id="64670779"/>
<name>A0AAD4EJI3_9AGAM</name>
<dbReference type="AlphaFoldDB" id="A0AAD4EJI3"/>
<organism evidence="2 3">
    <name type="scientific">Suillus fuscotomentosus</name>
    <dbReference type="NCBI Taxonomy" id="1912939"/>
    <lineage>
        <taxon>Eukaryota</taxon>
        <taxon>Fungi</taxon>
        <taxon>Dikarya</taxon>
        <taxon>Basidiomycota</taxon>
        <taxon>Agaricomycotina</taxon>
        <taxon>Agaricomycetes</taxon>
        <taxon>Agaricomycetidae</taxon>
        <taxon>Boletales</taxon>
        <taxon>Suillineae</taxon>
        <taxon>Suillaceae</taxon>
        <taxon>Suillus</taxon>
    </lineage>
</organism>
<dbReference type="RefSeq" id="XP_041232791.1">
    <property type="nucleotide sequence ID" value="XM_041376481.1"/>
</dbReference>
<feature type="region of interest" description="Disordered" evidence="1">
    <location>
        <begin position="1"/>
        <end position="60"/>
    </location>
</feature>
<evidence type="ECO:0000313" key="2">
    <source>
        <dbReference type="EMBL" id="KAG1907216.1"/>
    </source>
</evidence>
<keyword evidence="3" id="KW-1185">Reference proteome</keyword>